<name>A0A1X7D1X7_9MICC</name>
<gene>
    <name evidence="1" type="ORF">SAMN06296028_107102</name>
</gene>
<protein>
    <submittedName>
        <fullName evidence="1">Uncharacterized protein</fullName>
    </submittedName>
</protein>
<accession>A0A1X7D1X7</accession>
<evidence type="ECO:0000313" key="2">
    <source>
        <dbReference type="Proteomes" id="UP000192929"/>
    </source>
</evidence>
<dbReference type="RefSeq" id="WP_183085809.1">
    <property type="nucleotide sequence ID" value="NZ_FXAC01000007.1"/>
</dbReference>
<organism evidence="1 2">
    <name type="scientific">Kocuria marina subsp. indica</name>
    <dbReference type="NCBI Taxonomy" id="1049583"/>
    <lineage>
        <taxon>Bacteria</taxon>
        <taxon>Bacillati</taxon>
        <taxon>Actinomycetota</taxon>
        <taxon>Actinomycetes</taxon>
        <taxon>Micrococcales</taxon>
        <taxon>Micrococcaceae</taxon>
        <taxon>Kocuria</taxon>
    </lineage>
</organism>
<dbReference type="EMBL" id="FXAC01000007">
    <property type="protein sequence ID" value="SMF06642.1"/>
    <property type="molecule type" value="Genomic_DNA"/>
</dbReference>
<evidence type="ECO:0000313" key="1">
    <source>
        <dbReference type="EMBL" id="SMF06642.1"/>
    </source>
</evidence>
<reference evidence="2" key="1">
    <citation type="submission" date="2017-04" db="EMBL/GenBank/DDBJ databases">
        <authorList>
            <person name="Varghese N."/>
            <person name="Submissions S."/>
        </authorList>
    </citation>
    <scope>NUCLEOTIDE SEQUENCE [LARGE SCALE GENOMIC DNA]</scope>
    <source>
        <strain evidence="2">NIO-1021</strain>
    </source>
</reference>
<dbReference type="Proteomes" id="UP000192929">
    <property type="component" value="Unassembled WGS sequence"/>
</dbReference>
<dbReference type="AlphaFoldDB" id="A0A1X7D1X7"/>
<keyword evidence="2" id="KW-1185">Reference proteome</keyword>
<proteinExistence type="predicted"/>
<sequence length="48" mass="4953">MTRGQGIVPAALPAHVADNNAYSCGVLDEDTLHVSGMVEVAAMARIVT</sequence>